<sequence>AQYLSFRSCSLFGLYVSQSIHFRLPDCAVFPFNI</sequence>
<feature type="non-terminal residue" evidence="1">
    <location>
        <position position="1"/>
    </location>
</feature>
<name>A0A383EHW1_9ZZZZ</name>
<organism evidence="1">
    <name type="scientific">marine metagenome</name>
    <dbReference type="NCBI Taxonomy" id="408172"/>
    <lineage>
        <taxon>unclassified sequences</taxon>
        <taxon>metagenomes</taxon>
        <taxon>ecological metagenomes</taxon>
    </lineage>
</organism>
<feature type="non-terminal residue" evidence="1">
    <location>
        <position position="34"/>
    </location>
</feature>
<dbReference type="AlphaFoldDB" id="A0A383EHW1"/>
<evidence type="ECO:0000313" key="1">
    <source>
        <dbReference type="EMBL" id="SVE56462.1"/>
    </source>
</evidence>
<gene>
    <name evidence="1" type="ORF">METZ01_LOCUS509316</name>
</gene>
<protein>
    <submittedName>
        <fullName evidence="1">Uncharacterized protein</fullName>
    </submittedName>
</protein>
<dbReference type="EMBL" id="UINC01226115">
    <property type="protein sequence ID" value="SVE56462.1"/>
    <property type="molecule type" value="Genomic_DNA"/>
</dbReference>
<accession>A0A383EHW1</accession>
<reference evidence="1" key="1">
    <citation type="submission" date="2018-05" db="EMBL/GenBank/DDBJ databases">
        <authorList>
            <person name="Lanie J.A."/>
            <person name="Ng W.-L."/>
            <person name="Kazmierczak K.M."/>
            <person name="Andrzejewski T.M."/>
            <person name="Davidsen T.M."/>
            <person name="Wayne K.J."/>
            <person name="Tettelin H."/>
            <person name="Glass J.I."/>
            <person name="Rusch D."/>
            <person name="Podicherti R."/>
            <person name="Tsui H.-C.T."/>
            <person name="Winkler M.E."/>
        </authorList>
    </citation>
    <scope>NUCLEOTIDE SEQUENCE</scope>
</reference>
<proteinExistence type="predicted"/>